<organism evidence="2 3">
    <name type="scientific">Planococcus shenhongbingii</name>
    <dbReference type="NCBI Taxonomy" id="3058398"/>
    <lineage>
        <taxon>Bacteria</taxon>
        <taxon>Bacillati</taxon>
        <taxon>Bacillota</taxon>
        <taxon>Bacilli</taxon>
        <taxon>Bacillales</taxon>
        <taxon>Caryophanaceae</taxon>
        <taxon>Planococcus</taxon>
    </lineage>
</organism>
<dbReference type="PANTHER" id="PTHR37313:SF2">
    <property type="entry name" value="UPF0749 PROTEIN YLXX"/>
    <property type="match status" value="1"/>
</dbReference>
<evidence type="ECO:0000313" key="2">
    <source>
        <dbReference type="EMBL" id="MDN7244268.1"/>
    </source>
</evidence>
<dbReference type="PANTHER" id="PTHR37313">
    <property type="entry name" value="UPF0749 PROTEIN RV1825"/>
    <property type="match status" value="1"/>
</dbReference>
<accession>A0ABT8N945</accession>
<evidence type="ECO:0000313" key="3">
    <source>
        <dbReference type="Proteomes" id="UP001172142"/>
    </source>
</evidence>
<protein>
    <submittedName>
        <fullName evidence="2">DUF881 domain-containing protein</fullName>
    </submittedName>
</protein>
<comment type="caution">
    <text evidence="2">The sequence shown here is derived from an EMBL/GenBank/DDBJ whole genome shotgun (WGS) entry which is preliminary data.</text>
</comment>
<keyword evidence="3" id="KW-1185">Reference proteome</keyword>
<dbReference type="Proteomes" id="UP001172142">
    <property type="component" value="Unassembled WGS sequence"/>
</dbReference>
<dbReference type="RefSeq" id="WP_300989671.1">
    <property type="nucleotide sequence ID" value="NZ_CP129235.1"/>
</dbReference>
<sequence length="238" mass="26771">MKKKISSRFSIILFVIGLMAAIQYNTINEPDSRDTRDVWQIRQELAQEKRLHSELLSEIGTVDETLTKYEDASTESPEQALKETVEDLQRLAGLTEITGPGIEVSIEPSPEAVALGLNIEDIAPDLLIRLVNEINRHNGLYVSIDGNRIINTTAIRDINGATTVNTVPIQTPPFNIKIVSKSKEDTEKLYNHLMSSRILDDFYIDNLSVIVSEPVDALTVEAYEKEIEYHYLEEAEGE</sequence>
<evidence type="ECO:0000256" key="1">
    <source>
        <dbReference type="ARBA" id="ARBA00009108"/>
    </source>
</evidence>
<dbReference type="Gene3D" id="3.30.70.1880">
    <property type="entry name" value="Protein of unknown function DUF881"/>
    <property type="match status" value="1"/>
</dbReference>
<name>A0ABT8N945_9BACL</name>
<comment type="similarity">
    <text evidence="1">Belongs to the UPF0749 family.</text>
</comment>
<proteinExistence type="inferred from homology"/>
<gene>
    <name evidence="2" type="ORF">QWY13_02095</name>
</gene>
<dbReference type="Pfam" id="PF05949">
    <property type="entry name" value="DUF881"/>
    <property type="match status" value="1"/>
</dbReference>
<dbReference type="InterPro" id="IPR010273">
    <property type="entry name" value="DUF881"/>
</dbReference>
<reference evidence="2 3" key="1">
    <citation type="submission" date="2023-07" db="EMBL/GenBank/DDBJ databases">
        <title>Novel species in genus Planococcus.</title>
        <authorList>
            <person name="Ning S."/>
        </authorList>
    </citation>
    <scope>NUCLEOTIDE SEQUENCE [LARGE SCALE GENOMIC DNA]</scope>
    <source>
        <strain evidence="2 3">N017</strain>
    </source>
</reference>
<dbReference type="EMBL" id="JAUJWU010000001">
    <property type="protein sequence ID" value="MDN7244268.1"/>
    <property type="molecule type" value="Genomic_DNA"/>
</dbReference>